<proteinExistence type="predicted"/>
<protein>
    <recommendedName>
        <fullName evidence="1">Helix-turn-helix domain-containing protein</fullName>
    </recommendedName>
</protein>
<evidence type="ECO:0000313" key="2">
    <source>
        <dbReference type="EMBL" id="SPF49292.1"/>
    </source>
</evidence>
<dbReference type="EMBL" id="OMOF01000381">
    <property type="protein sequence ID" value="SPF49292.1"/>
    <property type="molecule type" value="Genomic_DNA"/>
</dbReference>
<sequence>MDVSSLQGQSIRDTAAKPVLQYEDLPDYLTIKELQAYMRCGQNKAYAYANRSDFPKLRDGSKKIFPKAQVREWMERQVESQMKQKGIRGFAKGK</sequence>
<reference evidence="3" key="1">
    <citation type="submission" date="2018-02" db="EMBL/GenBank/DDBJ databases">
        <authorList>
            <person name="Hausmann B."/>
        </authorList>
    </citation>
    <scope>NUCLEOTIDE SEQUENCE [LARGE SCALE GENOMIC DNA]</scope>
    <source>
        <strain evidence="3">Peat soil MAG SbF1</strain>
    </source>
</reference>
<feature type="domain" description="Helix-turn-helix" evidence="1">
    <location>
        <begin position="28"/>
        <end position="77"/>
    </location>
</feature>
<accession>A0A2U3LBM8</accession>
<dbReference type="InterPro" id="IPR041657">
    <property type="entry name" value="HTH_17"/>
</dbReference>
<dbReference type="OrthoDB" id="1684751at2"/>
<evidence type="ECO:0000313" key="3">
    <source>
        <dbReference type="Proteomes" id="UP000238916"/>
    </source>
</evidence>
<dbReference type="AlphaFoldDB" id="A0A2U3LBM8"/>
<dbReference type="Proteomes" id="UP000238916">
    <property type="component" value="Unassembled WGS sequence"/>
</dbReference>
<evidence type="ECO:0000259" key="1">
    <source>
        <dbReference type="Pfam" id="PF12728"/>
    </source>
</evidence>
<organism evidence="2 3">
    <name type="scientific">Candidatus Desulfosporosinus infrequens</name>
    <dbReference type="NCBI Taxonomy" id="2043169"/>
    <lineage>
        <taxon>Bacteria</taxon>
        <taxon>Bacillati</taxon>
        <taxon>Bacillota</taxon>
        <taxon>Clostridia</taxon>
        <taxon>Eubacteriales</taxon>
        <taxon>Desulfitobacteriaceae</taxon>
        <taxon>Desulfosporosinus</taxon>
    </lineage>
</organism>
<dbReference type="Pfam" id="PF12728">
    <property type="entry name" value="HTH_17"/>
    <property type="match status" value="1"/>
</dbReference>
<name>A0A2U3LBM8_9FIRM</name>
<gene>
    <name evidence="2" type="ORF">SBF1_4410005</name>
</gene>